<organism evidence="2 3">
    <name type="scientific">Ornithinicoccus hortensis</name>
    <dbReference type="NCBI Taxonomy" id="82346"/>
    <lineage>
        <taxon>Bacteria</taxon>
        <taxon>Bacillati</taxon>
        <taxon>Actinomycetota</taxon>
        <taxon>Actinomycetes</taxon>
        <taxon>Micrococcales</taxon>
        <taxon>Intrasporangiaceae</taxon>
        <taxon>Ornithinicoccus</taxon>
    </lineage>
</organism>
<comment type="caution">
    <text evidence="2">The sequence shown here is derived from an EMBL/GenBank/DDBJ whole genome shotgun (WGS) entry which is preliminary data.</text>
</comment>
<dbReference type="Proteomes" id="UP000319516">
    <property type="component" value="Unassembled WGS sequence"/>
</dbReference>
<protein>
    <submittedName>
        <fullName evidence="2">Uncharacterized short protein YbdD (DUF466 family)</fullName>
    </submittedName>
</protein>
<evidence type="ECO:0000313" key="3">
    <source>
        <dbReference type="Proteomes" id="UP000319516"/>
    </source>
</evidence>
<reference evidence="2 3" key="1">
    <citation type="submission" date="2019-06" db="EMBL/GenBank/DDBJ databases">
        <title>Sequencing the genomes of 1000 actinobacteria strains.</title>
        <authorList>
            <person name="Klenk H.-P."/>
        </authorList>
    </citation>
    <scope>NUCLEOTIDE SEQUENCE [LARGE SCALE GENOMIC DNA]</scope>
    <source>
        <strain evidence="2 3">DSM 12335</strain>
    </source>
</reference>
<feature type="region of interest" description="Disordered" evidence="1">
    <location>
        <begin position="1"/>
        <end position="20"/>
    </location>
</feature>
<name>A0A542YWN6_9MICO</name>
<dbReference type="InterPro" id="IPR007423">
    <property type="entry name" value="Sel_put"/>
</dbReference>
<evidence type="ECO:0000256" key="1">
    <source>
        <dbReference type="SAM" id="MobiDB-lite"/>
    </source>
</evidence>
<accession>A0A542YWN6</accession>
<dbReference type="AlphaFoldDB" id="A0A542YWN6"/>
<proteinExistence type="predicted"/>
<gene>
    <name evidence="2" type="ORF">FB467_3694</name>
</gene>
<dbReference type="Pfam" id="PF04328">
    <property type="entry name" value="Sel_put"/>
    <property type="match status" value="1"/>
</dbReference>
<sequence length="79" mass="8801">MTGMRTAGSAEPRGAAGGGLRRRLRLARSFVRGVVGADAYEVYLEHQGRVHPGEPVMTAREFWRDQTDRQAKNPQTRCC</sequence>
<evidence type="ECO:0000313" key="2">
    <source>
        <dbReference type="EMBL" id="TQL52506.1"/>
    </source>
</evidence>
<keyword evidence="3" id="KW-1185">Reference proteome</keyword>
<dbReference type="EMBL" id="VFOP01000001">
    <property type="protein sequence ID" value="TQL52506.1"/>
    <property type="molecule type" value="Genomic_DNA"/>
</dbReference>